<evidence type="ECO:0000256" key="2">
    <source>
        <dbReference type="ARBA" id="ARBA00022692"/>
    </source>
</evidence>
<keyword evidence="8" id="KW-1185">Reference proteome</keyword>
<dbReference type="GO" id="GO:0070096">
    <property type="term" value="P:mitochondrial outer membrane translocase complex assembly"/>
    <property type="evidence" value="ECO:0007669"/>
    <property type="project" value="UniProtKB-UniRule"/>
</dbReference>
<comment type="similarity">
    <text evidence="6">Belongs to the MDM10 family.</text>
</comment>
<comment type="function">
    <text evidence="6">Component of the ERMES/MDM complex, which serves as a molecular tether to connect the endoplasmic reticulum and mitochondria. Components of this complex are involved in the control of mitochondrial shape and protein biogenesis and may function in phospholipid exchange. MDM10 is involved in the late assembly steps of the general translocase of the mitochondrial outer membrane (TOM complex). Functions in the TOM40-specific route of the assembly of outer membrane beta-barrel proteins, including the association of TOM40 with the receptor TOM22 and small TOM proteins. Can associate with the SAM(core) complex as well as the MDM12-MMM1 complex, both involved in late steps of the major beta-barrel assembly pathway, that is responsible for biogenesis of all outer membrane beta-barrel proteins. May act as a switch that shuttles between both complexes and channels precursor proteins into the TOM40-specific pathway. Plays a role in mitochondrial morphology and in the inheritance of mitochondria.</text>
</comment>
<keyword evidence="5 6" id="KW-0472">Membrane</keyword>
<proteinExistence type="inferred from homology"/>
<sequence length="405" mass="45093">MLQYMDYIQNAFYGTSRWGNDNFYGTLTTTANALLDFQTPHGLALNLSSLSSPNLATSYALGTKGVVDGSFSFLYSSLALRIPSKSHEVYLRHLVPGYRRLRELVQVDTYRSHDAKGGELKKDTLLYGRLFLPASTLHALYLRRISPTRLLRLSFVSDASLVNGGSALALLQEDRGKFSTEYLYSTDSALLGFRGLYNFGFDPRNLGPNAPPAETPLFASKHPLLSGSDHHHGRLSAGGELYFSPLNKSGGMSTGIRFTTLPTHPGFPYTMTLTLNPLMGNISSSYAVQAVDDLAFCSRFNFNFYSYESDVQLGMELWRRKSSDGDTAWARSLLRPEWRRHSDNFATATDDFESVLKANVDQNWKIGVLWEGRVNELLVSMGGRLDLKNRDHLLGSLGVEISYSS</sequence>
<name>A0A2K1QWK2_9PEZI</name>
<evidence type="ECO:0000256" key="6">
    <source>
        <dbReference type="HAMAP-Rule" id="MF_03102"/>
    </source>
</evidence>
<dbReference type="HAMAP" id="MF_03102">
    <property type="entry name" value="Mdm10"/>
    <property type="match status" value="1"/>
</dbReference>
<dbReference type="GO" id="GO:0032865">
    <property type="term" value="C:ERMES complex"/>
    <property type="evidence" value="ECO:0007669"/>
    <property type="project" value="UniProtKB-UniRule"/>
</dbReference>
<comment type="caution">
    <text evidence="7">The sequence shown here is derived from an EMBL/GenBank/DDBJ whole genome shotgun (WGS) entry which is preliminary data.</text>
</comment>
<reference evidence="7 8" key="1">
    <citation type="submission" date="2017-06" db="EMBL/GenBank/DDBJ databases">
        <title>Draft genome sequence of a variant of Elsinoe murrayae.</title>
        <authorList>
            <person name="Cheng Q."/>
        </authorList>
    </citation>
    <scope>NUCLEOTIDE SEQUENCE [LARGE SCALE GENOMIC DNA]</scope>
    <source>
        <strain evidence="7 8">CQ-2017a</strain>
    </source>
</reference>
<dbReference type="GO" id="GO:0001401">
    <property type="term" value="C:SAM complex"/>
    <property type="evidence" value="ECO:0007669"/>
    <property type="project" value="TreeGrafter"/>
</dbReference>
<dbReference type="InParanoid" id="A0A2K1QWK2"/>
<comment type="subunit">
    <text evidence="6">Component of the ER-mitochondria encounter structure (ERMES) or MDM complex, composed of MMM1, MDM10, MDM12 and MDM34. Associates with the mitochondrial outer membrane sorting assembly machinery SAM(core) complex.</text>
</comment>
<accession>A0A2K1QWK2</accession>
<dbReference type="PANTHER" id="PTHR28035:SF1">
    <property type="entry name" value="MITOCHONDRIAL DISTRIBUTION AND MORPHOLOGY PROTEIN 10"/>
    <property type="match status" value="1"/>
</dbReference>
<dbReference type="GO" id="GO:1990456">
    <property type="term" value="P:mitochondrion-endoplasmic reticulum membrane tethering"/>
    <property type="evidence" value="ECO:0007669"/>
    <property type="project" value="UniProtKB-UniRule"/>
</dbReference>
<evidence type="ECO:0000256" key="5">
    <source>
        <dbReference type="ARBA" id="ARBA00023136"/>
    </source>
</evidence>
<dbReference type="GO" id="GO:0045040">
    <property type="term" value="P:protein insertion into mitochondrial outer membrane"/>
    <property type="evidence" value="ECO:0007669"/>
    <property type="project" value="UniProtKB-UniRule"/>
</dbReference>
<dbReference type="Pfam" id="PF12519">
    <property type="entry name" value="MDM10"/>
    <property type="match status" value="2"/>
</dbReference>
<keyword evidence="1 6" id="KW-1134">Transmembrane beta strand</keyword>
<dbReference type="Proteomes" id="UP000243797">
    <property type="component" value="Unassembled WGS sequence"/>
</dbReference>
<evidence type="ECO:0000256" key="4">
    <source>
        <dbReference type="ARBA" id="ARBA00023128"/>
    </source>
</evidence>
<dbReference type="STRING" id="2082308.A0A2K1QWK2"/>
<dbReference type="EMBL" id="NKHZ01000032">
    <property type="protein sequence ID" value="PNS19340.1"/>
    <property type="molecule type" value="Genomic_DNA"/>
</dbReference>
<dbReference type="GO" id="GO:0051654">
    <property type="term" value="P:establishment of mitochondrion localization"/>
    <property type="evidence" value="ECO:0007669"/>
    <property type="project" value="TreeGrafter"/>
</dbReference>
<evidence type="ECO:0000256" key="1">
    <source>
        <dbReference type="ARBA" id="ARBA00022452"/>
    </source>
</evidence>
<dbReference type="PANTHER" id="PTHR28035">
    <property type="entry name" value="MITOCHONDRIAL DISTRIBUTION AND MORPHOLOGY PROTEIN 10"/>
    <property type="match status" value="1"/>
</dbReference>
<evidence type="ECO:0000313" key="7">
    <source>
        <dbReference type="EMBL" id="PNS19340.1"/>
    </source>
</evidence>
<protein>
    <recommendedName>
        <fullName evidence="6">Mitochondrial distribution and morphology protein 10</fullName>
    </recommendedName>
    <alternativeName>
        <fullName evidence="6">Mitochondrial inheritance component MDM10</fullName>
    </alternativeName>
</protein>
<dbReference type="AlphaFoldDB" id="A0A2K1QWK2"/>
<comment type="subcellular location">
    <subcellularLocation>
        <location evidence="6">Mitochondrion outer membrane</location>
        <topology evidence="6">Multi-pass membrane protein</topology>
    </subcellularLocation>
    <text evidence="6">The ERMES/MDM complex localizes to a few discrete foci (around 10 per single cell), that represent mitochondria-endoplasmic reticulum junctions. These foci are often found next to mtDNA nucleoids.</text>
</comment>
<dbReference type="GO" id="GO:0015914">
    <property type="term" value="P:phospholipid transport"/>
    <property type="evidence" value="ECO:0007669"/>
    <property type="project" value="TreeGrafter"/>
</dbReference>
<evidence type="ECO:0000256" key="3">
    <source>
        <dbReference type="ARBA" id="ARBA00022787"/>
    </source>
</evidence>
<dbReference type="OrthoDB" id="2103793at2759"/>
<comment type="domain">
    <text evidence="6">Lacks alpha-helical transmembrane segments, suggesting that it resides in the membrane via beta-sheet conformations similar to those predicted for other outer membrane proteins and porin.</text>
</comment>
<evidence type="ECO:0000313" key="8">
    <source>
        <dbReference type="Proteomes" id="UP000243797"/>
    </source>
</evidence>
<keyword evidence="3 6" id="KW-1000">Mitochondrion outer membrane</keyword>
<keyword evidence="4 6" id="KW-0496">Mitochondrion</keyword>
<dbReference type="InterPro" id="IPR027539">
    <property type="entry name" value="Mdm10"/>
</dbReference>
<gene>
    <name evidence="6" type="primary">MDM10</name>
    <name evidence="7" type="ORF">CAC42_2517</name>
</gene>
<dbReference type="FunCoup" id="A0A2K1QWK2">
    <property type="interactions" value="54"/>
</dbReference>
<keyword evidence="2 6" id="KW-0812">Transmembrane</keyword>
<organism evidence="7 8">
    <name type="scientific">Sphaceloma murrayae</name>
    <dbReference type="NCBI Taxonomy" id="2082308"/>
    <lineage>
        <taxon>Eukaryota</taxon>
        <taxon>Fungi</taxon>
        <taxon>Dikarya</taxon>
        <taxon>Ascomycota</taxon>
        <taxon>Pezizomycotina</taxon>
        <taxon>Dothideomycetes</taxon>
        <taxon>Dothideomycetidae</taxon>
        <taxon>Myriangiales</taxon>
        <taxon>Elsinoaceae</taxon>
        <taxon>Sphaceloma</taxon>
    </lineage>
</organism>